<protein>
    <submittedName>
        <fullName evidence="3">Rab-GTPase-TBC domain-domain-containing protein</fullName>
    </submittedName>
</protein>
<dbReference type="InterPro" id="IPR000195">
    <property type="entry name" value="Rab-GAP-TBC_dom"/>
</dbReference>
<dbReference type="SMART" id="SM00164">
    <property type="entry name" value="TBC"/>
    <property type="match status" value="1"/>
</dbReference>
<dbReference type="PANTHER" id="PTHR47219:SF9">
    <property type="entry name" value="GTPASE ACTIVATING PROTEIN AND CENTROSOME-ASSOCIATED, ISOFORM B"/>
    <property type="match status" value="1"/>
</dbReference>
<evidence type="ECO:0000256" key="1">
    <source>
        <dbReference type="SAM" id="Coils"/>
    </source>
</evidence>
<keyword evidence="4" id="KW-1185">Reference proteome</keyword>
<sequence length="441" mass="51470">DFWKSMVIDVDRVITTQGLALKHHISMGIPDRLRGSLWQLIAKSRNQPGDVEAIYWELLKRTSPHEKLIQHDLDTSFPMEKFFPFPTGDSNGHGNSKQSQQYQSLFHVLKAYSLFDQDVGYSQGLSFIVAVLLKQIPDEVAVFCLLVQLMGRYGLQGHLTDSMDTLQLHLYQFDHLFQLSLPELHRHVDAMGIKPDMYASHWFATCFAYHCSPSLVVHVVDLILVEGAYVLQRFALALLKRNQTRMMDLGFEALMKFLQDGIFDVYKGQRNEFVIDMYLIEISPKLYARLAKQYKNETARKIKQRTEDDEIRHANEQLTAQIQALQDKYRILEMEHQEMTRQAVETKMSMAKMDADNEQLTYQLKQLKTQFEQMERQKDTEHQLRLEDIYKSNSQLIKHNASLQDQISDMEGVLIGLKMNFAERESEYQLLRRQLLDARKS</sequence>
<dbReference type="SUPFAM" id="SSF47923">
    <property type="entry name" value="Ypt/Rab-GAP domain of gyp1p"/>
    <property type="match status" value="2"/>
</dbReference>
<dbReference type="PANTHER" id="PTHR47219">
    <property type="entry name" value="RAB GTPASE-ACTIVATING PROTEIN 1-LIKE"/>
    <property type="match status" value="1"/>
</dbReference>
<keyword evidence="1" id="KW-0175">Coiled coil</keyword>
<dbReference type="STRING" id="90262.A0A1X2IBT8"/>
<name>A0A1X2IBT8_9FUNG</name>
<dbReference type="EMBL" id="MCGE01000016">
    <property type="protein sequence ID" value="ORZ13569.1"/>
    <property type="molecule type" value="Genomic_DNA"/>
</dbReference>
<dbReference type="Pfam" id="PF23436">
    <property type="entry name" value="RabGap-TBC_2"/>
    <property type="match status" value="1"/>
</dbReference>
<dbReference type="Proteomes" id="UP000193560">
    <property type="component" value="Unassembled WGS sequence"/>
</dbReference>
<dbReference type="OrthoDB" id="421393at2759"/>
<accession>A0A1X2IBT8</accession>
<dbReference type="Gene3D" id="1.10.10.750">
    <property type="entry name" value="Ypt/Rab-GAP domain of gyp1p, domain 1"/>
    <property type="match status" value="1"/>
</dbReference>
<feature type="non-terminal residue" evidence="3">
    <location>
        <position position="1"/>
    </location>
</feature>
<dbReference type="InterPro" id="IPR050302">
    <property type="entry name" value="Rab_GAP_TBC_domain"/>
</dbReference>
<dbReference type="InterPro" id="IPR035969">
    <property type="entry name" value="Rab-GAP_TBC_sf"/>
</dbReference>
<dbReference type="Gene3D" id="1.10.472.80">
    <property type="entry name" value="Ypt/Rab-GAP domain of gyp1p, domain 3"/>
    <property type="match status" value="1"/>
</dbReference>
<comment type="caution">
    <text evidence="3">The sequence shown here is derived from an EMBL/GenBank/DDBJ whole genome shotgun (WGS) entry which is preliminary data.</text>
</comment>
<evidence type="ECO:0000259" key="2">
    <source>
        <dbReference type="PROSITE" id="PS50086"/>
    </source>
</evidence>
<dbReference type="Gene3D" id="1.10.8.270">
    <property type="entry name" value="putative rabgap domain of human tbc1 domain family member 14 like domains"/>
    <property type="match status" value="1"/>
</dbReference>
<dbReference type="GO" id="GO:0031267">
    <property type="term" value="F:small GTPase binding"/>
    <property type="evidence" value="ECO:0007669"/>
    <property type="project" value="TreeGrafter"/>
</dbReference>
<reference evidence="3 4" key="1">
    <citation type="submission" date="2016-07" db="EMBL/GenBank/DDBJ databases">
        <title>Pervasive Adenine N6-methylation of Active Genes in Fungi.</title>
        <authorList>
            <consortium name="DOE Joint Genome Institute"/>
            <person name="Mondo S.J."/>
            <person name="Dannebaum R.O."/>
            <person name="Kuo R.C."/>
            <person name="Labutti K."/>
            <person name="Haridas S."/>
            <person name="Kuo A."/>
            <person name="Salamov A."/>
            <person name="Ahrendt S.R."/>
            <person name="Lipzen A."/>
            <person name="Sullivan W."/>
            <person name="Andreopoulos W.B."/>
            <person name="Clum A."/>
            <person name="Lindquist E."/>
            <person name="Daum C."/>
            <person name="Ramamoorthy G.K."/>
            <person name="Gryganskyi A."/>
            <person name="Culley D."/>
            <person name="Magnuson J.K."/>
            <person name="James T.Y."/>
            <person name="O'Malley M.A."/>
            <person name="Stajich J.E."/>
            <person name="Spatafora J.W."/>
            <person name="Visel A."/>
            <person name="Grigoriev I.V."/>
        </authorList>
    </citation>
    <scope>NUCLEOTIDE SEQUENCE [LARGE SCALE GENOMIC DNA]</scope>
    <source>
        <strain evidence="3 4">NRRL 1336</strain>
    </source>
</reference>
<evidence type="ECO:0000313" key="4">
    <source>
        <dbReference type="Proteomes" id="UP000193560"/>
    </source>
</evidence>
<proteinExistence type="predicted"/>
<feature type="domain" description="Rab-GAP TBC" evidence="2">
    <location>
        <begin position="28"/>
        <end position="227"/>
    </location>
</feature>
<dbReference type="GO" id="GO:0005096">
    <property type="term" value="F:GTPase activator activity"/>
    <property type="evidence" value="ECO:0007669"/>
    <property type="project" value="TreeGrafter"/>
</dbReference>
<dbReference type="AlphaFoldDB" id="A0A1X2IBT8"/>
<feature type="coiled-coil region" evidence="1">
    <location>
        <begin position="308"/>
        <end position="384"/>
    </location>
</feature>
<organism evidence="3 4">
    <name type="scientific">Absidia repens</name>
    <dbReference type="NCBI Taxonomy" id="90262"/>
    <lineage>
        <taxon>Eukaryota</taxon>
        <taxon>Fungi</taxon>
        <taxon>Fungi incertae sedis</taxon>
        <taxon>Mucoromycota</taxon>
        <taxon>Mucoromycotina</taxon>
        <taxon>Mucoromycetes</taxon>
        <taxon>Mucorales</taxon>
        <taxon>Cunninghamellaceae</taxon>
        <taxon>Absidia</taxon>
    </lineage>
</organism>
<dbReference type="PROSITE" id="PS50086">
    <property type="entry name" value="TBC_RABGAP"/>
    <property type="match status" value="1"/>
</dbReference>
<evidence type="ECO:0000313" key="3">
    <source>
        <dbReference type="EMBL" id="ORZ13569.1"/>
    </source>
</evidence>
<gene>
    <name evidence="3" type="ORF">BCR42DRAFT_330287</name>
</gene>